<dbReference type="InterPro" id="IPR001587">
    <property type="entry name" value="RNase_J_CS"/>
</dbReference>
<dbReference type="InterPro" id="IPR042173">
    <property type="entry name" value="RNase_J_2"/>
</dbReference>
<dbReference type="RefSeq" id="WP_011412385.1">
    <property type="nucleotide sequence ID" value="NZ_MAPF01000016.1"/>
</dbReference>
<dbReference type="InterPro" id="IPR036866">
    <property type="entry name" value="RibonucZ/Hydroxyglut_hydro"/>
</dbReference>
<evidence type="ECO:0000256" key="9">
    <source>
        <dbReference type="HAMAP-Rule" id="MF_01491"/>
    </source>
</evidence>
<dbReference type="CDD" id="cd07714">
    <property type="entry name" value="RNaseJ_MBL-fold"/>
    <property type="match status" value="1"/>
</dbReference>
<evidence type="ECO:0000256" key="8">
    <source>
        <dbReference type="ARBA" id="ARBA00022884"/>
    </source>
</evidence>
<dbReference type="InterPro" id="IPR001279">
    <property type="entry name" value="Metallo-B-lactamas"/>
</dbReference>
<keyword evidence="6" id="KW-0862">Zinc</keyword>
<keyword evidence="5 9" id="KW-0378">Hydrolase</keyword>
<dbReference type="Pfam" id="PF00753">
    <property type="entry name" value="Lactamase_B"/>
    <property type="match status" value="1"/>
</dbReference>
<sequence length="563" mass="63439">MNNLDPKINSYNSDVSFFALGGLGEVGKNMYVFEIHKQIFIVDSGILFSDDFLLGVNYVIPDYDYLLKNESRIVGLFVTHGHEDHIGGIPYLLKKVRIPKIFVSGIAYYLLEHKLAEHKEIGTLPKIEKYSHDTKYEFRHQVNVSFIRLNHSIPDTFGIVFNTKYGNIFYTGDFKIDYTPVGPEAEYDKLIKIKQEGVLCLLSDSTNAEQSGLVQSESTIGDSINELFVNIADRIIIVTFASNFYRIKQIVEAAIQTKRKVAVFGRSMEKALEIGKKHGYLNIPEGALVTNNNIHKYRDIILLCTGSQGEPLAALSRMANNTHRQIKLSPKDTIIFSSSPIPGNQENINKIFDLLFKKNVNIITHGPLIKTHVSGHGNQNDLKLMLSLTKPKYFIPVHGEHRMLIAHKNLALECGIPESNIFILENGQMVNLAPEKAAITQKMNVGNIFIDASGIDDVGNSILKERRSLSEKGLFSVVMSIDLKRKKVLNLPTIVSRGFIYMKDNQEMIKQISYDIKNSIETAIKQDEVQKETLNKIIVDYLASKIYGITLRNPIIIPIILTV</sequence>
<dbReference type="Pfam" id="PF07521">
    <property type="entry name" value="RMMBL"/>
    <property type="match status" value="1"/>
</dbReference>
<dbReference type="NCBIfam" id="TIGR00649">
    <property type="entry name" value="MG423"/>
    <property type="match status" value="1"/>
</dbReference>
<evidence type="ECO:0000259" key="10">
    <source>
        <dbReference type="SMART" id="SM00849"/>
    </source>
</evidence>
<dbReference type="Gene3D" id="3.10.20.580">
    <property type="match status" value="1"/>
</dbReference>
<keyword evidence="9" id="KW-0698">rRNA processing</keyword>
<comment type="caution">
    <text evidence="11">The sequence shown here is derived from an EMBL/GenBank/DDBJ whole genome shotgun (WGS) entry which is preliminary data.</text>
</comment>
<dbReference type="PROSITE" id="PS01292">
    <property type="entry name" value="UPF0036"/>
    <property type="match status" value="1"/>
</dbReference>
<feature type="domain" description="Metallo-beta-lactamase" evidence="10">
    <location>
        <begin position="27"/>
        <end position="224"/>
    </location>
</feature>
<evidence type="ECO:0000256" key="6">
    <source>
        <dbReference type="ARBA" id="ARBA00022833"/>
    </source>
</evidence>
<reference evidence="11" key="1">
    <citation type="submission" date="2017-05" db="EMBL/GenBank/DDBJ databases">
        <title>Genome sequence of Ca. P. asteris strain NJAY.</title>
        <authorList>
            <person name="Lee I.-M."/>
            <person name="Gundersen-Rindal D."/>
            <person name="Sparks M."/>
        </authorList>
    </citation>
    <scope>NUCLEOTIDE SEQUENCE [LARGE SCALE GENOMIC DNA]</scope>
    <source>
        <strain evidence="11">NJAY</strain>
    </source>
</reference>
<keyword evidence="8 9" id="KW-0694">RNA-binding</keyword>
<evidence type="ECO:0000313" key="11">
    <source>
        <dbReference type="EMBL" id="PEH36422.1"/>
    </source>
</evidence>
<dbReference type="Pfam" id="PF22505">
    <property type="entry name" value="RNase_J_b_CASP"/>
    <property type="match status" value="1"/>
</dbReference>
<name>A0ABX4K0Z5_9MOLU</name>
<evidence type="ECO:0000256" key="3">
    <source>
        <dbReference type="ARBA" id="ARBA00022723"/>
    </source>
</evidence>
<comment type="function">
    <text evidence="9">An RNase that has 5'-3' exonuclease and possibly endonuclease activity. Involved in maturation of rRNA and in some organisms also mRNA maturation and/or decay.</text>
</comment>
<evidence type="ECO:0000256" key="1">
    <source>
        <dbReference type="ARBA" id="ARBA00022490"/>
    </source>
</evidence>
<evidence type="ECO:0000256" key="4">
    <source>
        <dbReference type="ARBA" id="ARBA00022759"/>
    </source>
</evidence>
<dbReference type="Gene3D" id="3.60.15.10">
    <property type="entry name" value="Ribonuclease Z/Hydroxyacylglutathione hydrolase-like"/>
    <property type="match status" value="1"/>
</dbReference>
<evidence type="ECO:0000313" key="12">
    <source>
        <dbReference type="Proteomes" id="UP000220509"/>
    </source>
</evidence>
<dbReference type="PIRSF" id="PIRSF004803">
    <property type="entry name" value="RnjA"/>
    <property type="match status" value="1"/>
</dbReference>
<dbReference type="SMART" id="SM00849">
    <property type="entry name" value="Lactamase_B"/>
    <property type="match status" value="1"/>
</dbReference>
<dbReference type="Gene3D" id="3.40.50.10710">
    <property type="entry name" value="Metallo-hydrolase/oxidoreductase"/>
    <property type="match status" value="1"/>
</dbReference>
<proteinExistence type="inferred from homology"/>
<dbReference type="EMBL" id="MAPF01000016">
    <property type="protein sequence ID" value="PEH36422.1"/>
    <property type="molecule type" value="Genomic_DNA"/>
</dbReference>
<organism evidence="11 12">
    <name type="scientific">New Jersey aster yellows phytoplasma</name>
    <dbReference type="NCBI Taxonomy" id="270520"/>
    <lineage>
        <taxon>Bacteria</taxon>
        <taxon>Bacillati</taxon>
        <taxon>Mycoplasmatota</taxon>
        <taxon>Mollicutes</taxon>
        <taxon>Acholeplasmatales</taxon>
        <taxon>Acholeplasmataceae</taxon>
        <taxon>Candidatus Phytoplasma</taxon>
        <taxon>16SrI (Aster yellows group)</taxon>
    </lineage>
</organism>
<gene>
    <name evidence="9" type="primary">rnj</name>
    <name evidence="11" type="ORF">BBA70_00500</name>
</gene>
<dbReference type="InterPro" id="IPR004613">
    <property type="entry name" value="RNase_J"/>
</dbReference>
<comment type="subunit">
    <text evidence="9">Homodimer, may be a subunit of the RNA degradosome.</text>
</comment>
<dbReference type="InterPro" id="IPR055132">
    <property type="entry name" value="RNase_J_b_CASP"/>
</dbReference>
<keyword evidence="12" id="KW-1185">Reference proteome</keyword>
<protein>
    <recommendedName>
        <fullName evidence="9">Ribonuclease J</fullName>
        <shortName evidence="9">RNase J</shortName>
        <ecNumber evidence="9">3.1.-.-</ecNumber>
    </recommendedName>
</protein>
<keyword evidence="7 9" id="KW-0269">Exonuclease</keyword>
<keyword evidence="4 9" id="KW-0255">Endonuclease</keyword>
<dbReference type="InterPro" id="IPR011108">
    <property type="entry name" value="RMMBL"/>
</dbReference>
<dbReference type="EC" id="3.1.-.-" evidence="9"/>
<dbReference type="InterPro" id="IPR030854">
    <property type="entry name" value="RNase_J_bac"/>
</dbReference>
<accession>A0ABX4K0Z5</accession>
<evidence type="ECO:0000256" key="5">
    <source>
        <dbReference type="ARBA" id="ARBA00022801"/>
    </source>
</evidence>
<keyword evidence="1 9" id="KW-0963">Cytoplasm</keyword>
<keyword evidence="2 9" id="KW-0540">Nuclease</keyword>
<feature type="binding site" evidence="9">
    <location>
        <begin position="372"/>
        <end position="376"/>
    </location>
    <ligand>
        <name>substrate</name>
    </ligand>
</feature>
<dbReference type="Pfam" id="PF17770">
    <property type="entry name" value="RNase_J_C"/>
    <property type="match status" value="1"/>
</dbReference>
<comment type="similarity">
    <text evidence="9">Belongs to the metallo-beta-lactamase superfamily. RNA-metabolizing metallo-beta-lactamase-like family. Bacterial RNase J subfamily.</text>
</comment>
<dbReference type="SUPFAM" id="SSF56281">
    <property type="entry name" value="Metallo-hydrolase/oxidoreductase"/>
    <property type="match status" value="1"/>
</dbReference>
<dbReference type="PANTHER" id="PTHR43694">
    <property type="entry name" value="RIBONUCLEASE J"/>
    <property type="match status" value="1"/>
</dbReference>
<keyword evidence="3" id="KW-0479">Metal-binding</keyword>
<dbReference type="PANTHER" id="PTHR43694:SF1">
    <property type="entry name" value="RIBONUCLEASE J"/>
    <property type="match status" value="1"/>
</dbReference>
<evidence type="ECO:0000256" key="7">
    <source>
        <dbReference type="ARBA" id="ARBA00022839"/>
    </source>
</evidence>
<dbReference type="InterPro" id="IPR041636">
    <property type="entry name" value="RNase_J_C"/>
</dbReference>
<dbReference type="Proteomes" id="UP000220509">
    <property type="component" value="Unassembled WGS sequence"/>
</dbReference>
<evidence type="ECO:0000256" key="2">
    <source>
        <dbReference type="ARBA" id="ARBA00022722"/>
    </source>
</evidence>
<dbReference type="HAMAP" id="MF_01491">
    <property type="entry name" value="RNase_J_bact"/>
    <property type="match status" value="1"/>
</dbReference>
<comment type="subcellular location">
    <subcellularLocation>
        <location evidence="9">Cytoplasm</location>
    </subcellularLocation>
</comment>